<dbReference type="SUPFAM" id="SSF53383">
    <property type="entry name" value="PLP-dependent transferases"/>
    <property type="match status" value="1"/>
</dbReference>
<dbReference type="KEGG" id="ago:AGOS_AGR085W"/>
<dbReference type="CDD" id="cd00609">
    <property type="entry name" value="AAT_like"/>
    <property type="match status" value="1"/>
</dbReference>
<dbReference type="Gene3D" id="3.90.1150.10">
    <property type="entry name" value="Aspartate Aminotransferase, domain 1"/>
    <property type="match status" value="1"/>
</dbReference>
<dbReference type="UniPathway" id="UPA00528">
    <property type="reaction ID" value="UER00586"/>
</dbReference>
<proteinExistence type="inferred from homology"/>
<evidence type="ECO:0000256" key="2">
    <source>
        <dbReference type="ARBA" id="ARBA00011738"/>
    </source>
</evidence>
<dbReference type="PANTHER" id="PTHR11751">
    <property type="entry name" value="ALANINE AMINOTRANSFERASE"/>
    <property type="match status" value="1"/>
</dbReference>
<dbReference type="FunFam" id="1.10.287.1970:FF:000001">
    <property type="entry name" value="Alanine aminotransferase 2"/>
    <property type="match status" value="1"/>
</dbReference>
<gene>
    <name evidence="11" type="ORF">AGOS_AGR085W</name>
</gene>
<dbReference type="InterPro" id="IPR015424">
    <property type="entry name" value="PyrdxlP-dep_Trfase"/>
</dbReference>
<feature type="domain" description="Aminotransferase class I/classII large" evidence="10">
    <location>
        <begin position="133"/>
        <end position="497"/>
    </location>
</feature>
<evidence type="ECO:0000256" key="3">
    <source>
        <dbReference type="ARBA" id="ARBA00022576"/>
    </source>
</evidence>
<dbReference type="HOGENOM" id="CLU_014254_3_0_1"/>
<evidence type="ECO:0000259" key="10">
    <source>
        <dbReference type="Pfam" id="PF00155"/>
    </source>
</evidence>
<reference evidence="11 12" key="1">
    <citation type="journal article" date="2004" name="Science">
        <title>The Ashbya gossypii genome as a tool for mapping the ancient Saccharomyces cerevisiae genome.</title>
        <authorList>
            <person name="Dietrich F.S."/>
            <person name="Voegeli S."/>
            <person name="Brachat S."/>
            <person name="Lerch A."/>
            <person name="Gates K."/>
            <person name="Steiner S."/>
            <person name="Mohr C."/>
            <person name="Pohlmann R."/>
            <person name="Luedi P."/>
            <person name="Choi S."/>
            <person name="Wing R.A."/>
            <person name="Flavier A."/>
            <person name="Gaffney T.D."/>
            <person name="Philippsen P."/>
        </authorList>
    </citation>
    <scope>NUCLEOTIDE SEQUENCE [LARGE SCALE GENOMIC DNA]</scope>
    <source>
        <strain evidence="12">ATCC 10895 / CBS 109.51 / FGSC 9923 / NRRL Y-1056</strain>
    </source>
</reference>
<dbReference type="PANTHER" id="PTHR11751:SF29">
    <property type="entry name" value="ALANINE TRANSAMINASE"/>
    <property type="match status" value="1"/>
</dbReference>
<dbReference type="InterPro" id="IPR004839">
    <property type="entry name" value="Aminotransferase_I/II_large"/>
</dbReference>
<evidence type="ECO:0000256" key="1">
    <source>
        <dbReference type="ARBA" id="ARBA00001933"/>
    </source>
</evidence>
<dbReference type="Gene3D" id="1.10.287.1970">
    <property type="match status" value="1"/>
</dbReference>
<dbReference type="InterPro" id="IPR015421">
    <property type="entry name" value="PyrdxlP-dep_Trfase_major"/>
</dbReference>
<reference evidence="12" key="2">
    <citation type="journal article" date="2013" name="G3 (Bethesda)">
        <title>Genomes of Ashbya fungi isolated from insects reveal four mating-type loci, numerous translocations, lack of transposons, and distinct gene duplications.</title>
        <authorList>
            <person name="Dietrich F.S."/>
            <person name="Voegeli S."/>
            <person name="Kuo S."/>
            <person name="Philippsen P."/>
        </authorList>
    </citation>
    <scope>GENOME REANNOTATION</scope>
    <source>
        <strain evidence="12">ATCC 10895 / CBS 109.51 / FGSC 9923 / NRRL Y-1056</strain>
    </source>
</reference>
<evidence type="ECO:0000313" key="11">
    <source>
        <dbReference type="EMBL" id="AAS54574.1"/>
    </source>
</evidence>
<accession>Q74ZX3</accession>
<dbReference type="Proteomes" id="UP000000591">
    <property type="component" value="Chromosome VII"/>
</dbReference>
<dbReference type="InterPro" id="IPR045088">
    <property type="entry name" value="ALAT1/2-like"/>
</dbReference>
<dbReference type="GeneID" id="4623052"/>
<evidence type="ECO:0000256" key="6">
    <source>
        <dbReference type="ARBA" id="ARBA00025785"/>
    </source>
</evidence>
<dbReference type="GO" id="GO:0030170">
    <property type="term" value="F:pyridoxal phosphate binding"/>
    <property type="evidence" value="ECO:0007669"/>
    <property type="project" value="InterPro"/>
</dbReference>
<protein>
    <recommendedName>
        <fullName evidence="7">Glutamate pyruvate transaminase</fullName>
    </recommendedName>
    <alternativeName>
        <fullName evidence="8">Glutamic--alanine transaminase</fullName>
    </alternativeName>
    <alternativeName>
        <fullName evidence="9">Glutamic--pyruvic transaminase</fullName>
    </alternativeName>
</protein>
<dbReference type="FunCoup" id="Q74ZX3">
    <property type="interactions" value="520"/>
</dbReference>
<dbReference type="FunFam" id="3.90.1150.10:FF:000010">
    <property type="entry name" value="Alanine aminotransferase 2"/>
    <property type="match status" value="1"/>
</dbReference>
<dbReference type="STRING" id="284811.Q74ZX3"/>
<sequence>MAIGMLRRNSSGTAVSVLQGRVLRTRRLSSVKDGSRFVPAEPMTLADVNENVVKAKYAVRGKIPTRAEELERRLEEHPGSLPFSKIIQANIGNPQQLGQKPLTFYRQVISLMQNPQLLEMPAEWLQQAFKADVVVRARRMLQDAGGSVGAYSASQGVKGYRRTVAQFIERRDGIPANPDNVYLTAGASSAVSCLLSTFCKGPETGVLIPIPQYPLYTATITQNNAVALPYYLNEADGWSTNPDEMERVILDSKKRNIAPKCLVVINPGNPTGSVLSVKDMEAILTLAAKYGIVVIADEVYQDNVFGDAKFHSMRKVLKNLQLREPTLYKNVQLASLHSISKGLSGECGQRGGYMELIGFREELRKVFVKLASISLCPVVTGQALVDLMVGPPSQGDPSYEQYTQETRSIYHELEERSQLLWKTFCSLEGIECNMPQGALYLFPKLHLPQKAIEAAQKLGIPADELYCSELLDETGICTVPGTGFGQIPGTYHVRTTFLPPGTKWIESWKDFHKKFYDKYRD</sequence>
<comment type="cofactor">
    <cofactor evidence="1">
        <name>pyridoxal 5'-phosphate</name>
        <dbReference type="ChEBI" id="CHEBI:597326"/>
    </cofactor>
</comment>
<organism evidence="11 12">
    <name type="scientific">Eremothecium gossypii (strain ATCC 10895 / CBS 109.51 / FGSC 9923 / NRRL Y-1056)</name>
    <name type="common">Yeast</name>
    <name type="synonym">Ashbya gossypii</name>
    <dbReference type="NCBI Taxonomy" id="284811"/>
    <lineage>
        <taxon>Eukaryota</taxon>
        <taxon>Fungi</taxon>
        <taxon>Dikarya</taxon>
        <taxon>Ascomycota</taxon>
        <taxon>Saccharomycotina</taxon>
        <taxon>Saccharomycetes</taxon>
        <taxon>Saccharomycetales</taxon>
        <taxon>Saccharomycetaceae</taxon>
        <taxon>Eremothecium</taxon>
    </lineage>
</organism>
<evidence type="ECO:0000256" key="4">
    <source>
        <dbReference type="ARBA" id="ARBA00022679"/>
    </source>
</evidence>
<dbReference type="GO" id="GO:0008483">
    <property type="term" value="F:transaminase activity"/>
    <property type="evidence" value="ECO:0007669"/>
    <property type="project" value="UniProtKB-KW"/>
</dbReference>
<dbReference type="InterPro" id="IPR015422">
    <property type="entry name" value="PyrdxlP-dep_Trfase_small"/>
</dbReference>
<evidence type="ECO:0000313" key="12">
    <source>
        <dbReference type="Proteomes" id="UP000000591"/>
    </source>
</evidence>
<dbReference type="Gene3D" id="3.40.640.10">
    <property type="entry name" value="Type I PLP-dependent aspartate aminotransferase-like (Major domain)"/>
    <property type="match status" value="1"/>
</dbReference>
<dbReference type="Pfam" id="PF00155">
    <property type="entry name" value="Aminotran_1_2"/>
    <property type="match status" value="1"/>
</dbReference>
<dbReference type="eggNOG" id="KOG0258">
    <property type="taxonomic scope" value="Eukaryota"/>
</dbReference>
<keyword evidence="12" id="KW-1185">Reference proteome</keyword>
<dbReference type="OrthoDB" id="1732682at2759"/>
<evidence type="ECO:0000256" key="9">
    <source>
        <dbReference type="ARBA" id="ARBA00080525"/>
    </source>
</evidence>
<dbReference type="RefSeq" id="NP_986750.1">
    <property type="nucleotide sequence ID" value="NM_211812.1"/>
</dbReference>
<evidence type="ECO:0000256" key="8">
    <source>
        <dbReference type="ARBA" id="ARBA00078532"/>
    </source>
</evidence>
<dbReference type="InParanoid" id="Q74ZX3"/>
<comment type="similarity">
    <text evidence="6">Belongs to the class-I pyridoxal-phosphate-dependent aminotransferase family. Alanine aminotransferase subfamily.</text>
</comment>
<keyword evidence="3" id="KW-0032">Aminotransferase</keyword>
<evidence type="ECO:0000256" key="5">
    <source>
        <dbReference type="ARBA" id="ARBA00022898"/>
    </source>
</evidence>
<keyword evidence="4" id="KW-0808">Transferase</keyword>
<comment type="subunit">
    <text evidence="2">Homodimer.</text>
</comment>
<keyword evidence="5" id="KW-0663">Pyridoxal phosphate</keyword>
<dbReference type="FunFam" id="3.40.640.10:FF:000012">
    <property type="entry name" value="alanine aminotransferase 2"/>
    <property type="match status" value="1"/>
</dbReference>
<evidence type="ECO:0000256" key="7">
    <source>
        <dbReference type="ARBA" id="ARBA00077894"/>
    </source>
</evidence>
<dbReference type="AlphaFoldDB" id="Q74ZX3"/>
<dbReference type="EMBL" id="AE016820">
    <property type="protein sequence ID" value="AAS54574.1"/>
    <property type="molecule type" value="Genomic_DNA"/>
</dbReference>
<name>Q74ZX3_EREGS</name>
<dbReference type="GO" id="GO:0042853">
    <property type="term" value="P:L-alanine catabolic process"/>
    <property type="evidence" value="ECO:0007669"/>
    <property type="project" value="UniProtKB-UniPathway"/>
</dbReference>
<dbReference type="OMA" id="FGFECPP"/>